<name>A0AAX6RYB3_HETGA</name>
<protein>
    <submittedName>
        <fullName evidence="3">Dickkopf-like protein 1 isoform X2</fullName>
    </submittedName>
</protein>
<evidence type="ECO:0000313" key="3">
    <source>
        <dbReference type="RefSeq" id="XP_021101716.1"/>
    </source>
</evidence>
<dbReference type="AlphaFoldDB" id="A0AAX6RYB3"/>
<feature type="signal peptide" evidence="1">
    <location>
        <begin position="1"/>
        <end position="22"/>
    </location>
</feature>
<feature type="chain" id="PRO_5043567948" evidence="1">
    <location>
        <begin position="23"/>
        <end position="202"/>
    </location>
</feature>
<accession>A0AAX6RYB3</accession>
<proteinExistence type="predicted"/>
<dbReference type="RefSeq" id="XP_021101716.1">
    <property type="nucleotide sequence ID" value="XM_021246057.1"/>
</dbReference>
<sequence>MWHPLVLLLLLLPCALLPASSAAPIGDGDTQESSSDFLGLQGLLQGFGRLFLKDDLLRGLDSIFSFLMDSRGLPRDFHQEQDQKQRVGNKTLSSHLQIDKVTDNKTGEVLISEKVVASMEPEESLEGPSFVPCQKGQTSSEMRFTTSAYIHPQLFPRRRRKPQCPPETLWAASIWKPTTQPSGSLRCLGGSPTRMLKRTVAG</sequence>
<organism evidence="2 3">
    <name type="scientific">Heterocephalus glaber</name>
    <name type="common">Naked mole rat</name>
    <dbReference type="NCBI Taxonomy" id="10181"/>
    <lineage>
        <taxon>Eukaryota</taxon>
        <taxon>Metazoa</taxon>
        <taxon>Chordata</taxon>
        <taxon>Craniata</taxon>
        <taxon>Vertebrata</taxon>
        <taxon>Euteleostomi</taxon>
        <taxon>Mammalia</taxon>
        <taxon>Eutheria</taxon>
        <taxon>Euarchontoglires</taxon>
        <taxon>Glires</taxon>
        <taxon>Rodentia</taxon>
        <taxon>Hystricomorpha</taxon>
        <taxon>Bathyergidae</taxon>
        <taxon>Heterocephalus</taxon>
    </lineage>
</organism>
<evidence type="ECO:0000313" key="2">
    <source>
        <dbReference type="Proteomes" id="UP000694906"/>
    </source>
</evidence>
<dbReference type="Proteomes" id="UP000694906">
    <property type="component" value="Unplaced"/>
</dbReference>
<evidence type="ECO:0000256" key="1">
    <source>
        <dbReference type="SAM" id="SignalP"/>
    </source>
</evidence>
<dbReference type="GeneID" id="101706117"/>
<reference evidence="3" key="1">
    <citation type="submission" date="2025-08" db="UniProtKB">
        <authorList>
            <consortium name="RefSeq"/>
        </authorList>
    </citation>
    <scope>IDENTIFICATION</scope>
</reference>
<keyword evidence="1" id="KW-0732">Signal</keyword>
<keyword evidence="2" id="KW-1185">Reference proteome</keyword>
<dbReference type="CTD" id="27120"/>
<gene>
    <name evidence="3" type="primary">Dkkl1</name>
</gene>